<evidence type="ECO:0000256" key="4">
    <source>
        <dbReference type="ARBA" id="ARBA00023136"/>
    </source>
</evidence>
<reference evidence="7 8" key="1">
    <citation type="submission" date="2018-06" db="EMBL/GenBank/DDBJ databases">
        <authorList>
            <consortium name="Pathogen Informatics"/>
            <person name="Doyle S."/>
        </authorList>
    </citation>
    <scope>NUCLEOTIDE SEQUENCE [LARGE SCALE GENOMIC DNA]</scope>
    <source>
        <strain evidence="7 8">NCTC10821</strain>
    </source>
</reference>
<feature type="transmembrane region" description="Helical" evidence="5">
    <location>
        <begin position="281"/>
        <end position="301"/>
    </location>
</feature>
<feature type="transmembrane region" description="Helical" evidence="5">
    <location>
        <begin position="78"/>
        <end position="105"/>
    </location>
</feature>
<keyword evidence="2 5" id="KW-0812">Transmembrane</keyword>
<evidence type="ECO:0000259" key="6">
    <source>
        <dbReference type="PROSITE" id="PS50850"/>
    </source>
</evidence>
<feature type="transmembrane region" description="Helical" evidence="5">
    <location>
        <begin position="373"/>
        <end position="392"/>
    </location>
</feature>
<evidence type="ECO:0000256" key="2">
    <source>
        <dbReference type="ARBA" id="ARBA00022692"/>
    </source>
</evidence>
<dbReference type="GO" id="GO:0005886">
    <property type="term" value="C:plasma membrane"/>
    <property type="evidence" value="ECO:0007669"/>
    <property type="project" value="UniProtKB-SubCell"/>
</dbReference>
<feature type="transmembrane region" description="Helical" evidence="5">
    <location>
        <begin position="111"/>
        <end position="131"/>
    </location>
</feature>
<dbReference type="RefSeq" id="WP_115277866.1">
    <property type="nucleotide sequence ID" value="NZ_AP022600.1"/>
</dbReference>
<feature type="transmembrane region" description="Helical" evidence="5">
    <location>
        <begin position="168"/>
        <end position="186"/>
    </location>
</feature>
<keyword evidence="8" id="KW-1185">Reference proteome</keyword>
<evidence type="ECO:0000313" key="7">
    <source>
        <dbReference type="EMBL" id="STZ57732.1"/>
    </source>
</evidence>
<feature type="transmembrane region" description="Helical" evidence="5">
    <location>
        <begin position="253"/>
        <end position="274"/>
    </location>
</feature>
<proteinExistence type="predicted"/>
<evidence type="ECO:0000256" key="1">
    <source>
        <dbReference type="ARBA" id="ARBA00004651"/>
    </source>
</evidence>
<keyword evidence="4 5" id="KW-0472">Membrane</keyword>
<dbReference type="InterPro" id="IPR024989">
    <property type="entry name" value="MFS_assoc_dom"/>
</dbReference>
<evidence type="ECO:0000256" key="3">
    <source>
        <dbReference type="ARBA" id="ARBA00022989"/>
    </source>
</evidence>
<accession>A0A378TA71</accession>
<feature type="transmembrane region" description="Helical" evidence="5">
    <location>
        <begin position="42"/>
        <end position="66"/>
    </location>
</feature>
<dbReference type="InterPro" id="IPR020846">
    <property type="entry name" value="MFS_dom"/>
</dbReference>
<dbReference type="GO" id="GO:0022857">
    <property type="term" value="F:transmembrane transporter activity"/>
    <property type="evidence" value="ECO:0007669"/>
    <property type="project" value="InterPro"/>
</dbReference>
<dbReference type="CDD" id="cd06174">
    <property type="entry name" value="MFS"/>
    <property type="match status" value="1"/>
</dbReference>
<evidence type="ECO:0000313" key="8">
    <source>
        <dbReference type="Proteomes" id="UP000254978"/>
    </source>
</evidence>
<dbReference type="EMBL" id="UGQT01000001">
    <property type="protein sequence ID" value="STZ57732.1"/>
    <property type="molecule type" value="Genomic_DNA"/>
</dbReference>
<dbReference type="SUPFAM" id="SSF103473">
    <property type="entry name" value="MFS general substrate transporter"/>
    <property type="match status" value="1"/>
</dbReference>
<dbReference type="PROSITE" id="PS50850">
    <property type="entry name" value="MFS"/>
    <property type="match status" value="1"/>
</dbReference>
<feature type="transmembrane region" description="Helical" evidence="5">
    <location>
        <begin position="143"/>
        <end position="162"/>
    </location>
</feature>
<sequence>MGERSEAVGRRSLISLAVLNLFLADARDGLGPFLDAFLATRGWSPIALGGIATVGGLIGLAATPVFGALVDGTRYKRALVAGPVVFVTAVGLATLLAPTTAVVWLGQTGTAVVGAVIGPALTGLTLGLVGERLFGRQIARNEVWNHVGNVAYLAAVFLGVSLFGEPAIIALMLVTATGAVVAVLAIDPHRIDHATARGLGGPETGSQPSGLRVLVSTPGLMLLGGVLLMFHFGNAPVSRLVAQDFAIELGSPFRTTAIITGVSQVSMIAVAVAAPLLIRRFGLGAVVLVGLCALPLRGLIAGTQSDFWSIIPIQALDGIGAGLIGIATPIAAEQLLAGSGRFNIGLAAVMTMQGVGASLSNVVAGAVSQRYGYHASHLLSGAVAVVAVAVFLRWRRAIIRPRQTHTDPSDRGLASPSR</sequence>
<keyword evidence="3 5" id="KW-1133">Transmembrane helix</keyword>
<comment type="subcellular location">
    <subcellularLocation>
        <location evidence="1">Cell membrane</location>
        <topology evidence="1">Multi-pass membrane protein</topology>
    </subcellularLocation>
</comment>
<dbReference type="Proteomes" id="UP000254978">
    <property type="component" value="Unassembled WGS sequence"/>
</dbReference>
<organism evidence="7 8">
    <name type="scientific">Mycolicibacterium tokaiense</name>
    <dbReference type="NCBI Taxonomy" id="39695"/>
    <lineage>
        <taxon>Bacteria</taxon>
        <taxon>Bacillati</taxon>
        <taxon>Actinomycetota</taxon>
        <taxon>Actinomycetes</taxon>
        <taxon>Mycobacteriales</taxon>
        <taxon>Mycobacteriaceae</taxon>
        <taxon>Mycolicibacterium</taxon>
    </lineage>
</organism>
<dbReference type="PANTHER" id="PTHR23539">
    <property type="entry name" value="MFS TRANSPORTER"/>
    <property type="match status" value="1"/>
</dbReference>
<dbReference type="OrthoDB" id="9812574at2"/>
<dbReference type="InterPro" id="IPR036259">
    <property type="entry name" value="MFS_trans_sf"/>
</dbReference>
<dbReference type="Gene3D" id="1.20.1250.20">
    <property type="entry name" value="MFS general substrate transporter like domains"/>
    <property type="match status" value="2"/>
</dbReference>
<evidence type="ECO:0000256" key="5">
    <source>
        <dbReference type="SAM" id="Phobius"/>
    </source>
</evidence>
<feature type="domain" description="Major facilitator superfamily (MFS) profile" evidence="6">
    <location>
        <begin position="217"/>
        <end position="418"/>
    </location>
</feature>
<protein>
    <submittedName>
        <fullName evidence="7">MFS transporter</fullName>
    </submittedName>
</protein>
<dbReference type="Pfam" id="PF12832">
    <property type="entry name" value="MFS_1_like"/>
    <property type="match status" value="1"/>
</dbReference>
<feature type="transmembrane region" description="Helical" evidence="5">
    <location>
        <begin position="344"/>
        <end position="367"/>
    </location>
</feature>
<name>A0A378TA71_9MYCO</name>
<gene>
    <name evidence="7" type="ORF">NCTC10821_01236</name>
</gene>
<dbReference type="AlphaFoldDB" id="A0A378TA71"/>
<dbReference type="PANTHER" id="PTHR23539:SF1">
    <property type="entry name" value="MAJOR FACILITATOR SUPERFAMILY (MFS) PROFILE DOMAIN-CONTAINING PROTEIN"/>
    <property type="match status" value="1"/>
</dbReference>
<feature type="transmembrane region" description="Helical" evidence="5">
    <location>
        <begin position="307"/>
        <end position="332"/>
    </location>
</feature>
<feature type="transmembrane region" description="Helical" evidence="5">
    <location>
        <begin position="213"/>
        <end position="233"/>
    </location>
</feature>